<name>A0AAD2E9D6_9LAMI</name>
<organism evidence="1 2">
    <name type="scientific">Fraxinus pennsylvanica</name>
    <dbReference type="NCBI Taxonomy" id="56036"/>
    <lineage>
        <taxon>Eukaryota</taxon>
        <taxon>Viridiplantae</taxon>
        <taxon>Streptophyta</taxon>
        <taxon>Embryophyta</taxon>
        <taxon>Tracheophyta</taxon>
        <taxon>Spermatophyta</taxon>
        <taxon>Magnoliopsida</taxon>
        <taxon>eudicotyledons</taxon>
        <taxon>Gunneridae</taxon>
        <taxon>Pentapetalae</taxon>
        <taxon>asterids</taxon>
        <taxon>lamiids</taxon>
        <taxon>Lamiales</taxon>
        <taxon>Oleaceae</taxon>
        <taxon>Oleeae</taxon>
        <taxon>Fraxinus</taxon>
    </lineage>
</organism>
<evidence type="ECO:0000313" key="1">
    <source>
        <dbReference type="EMBL" id="CAI9783672.1"/>
    </source>
</evidence>
<dbReference type="Proteomes" id="UP000834106">
    <property type="component" value="Chromosome 20"/>
</dbReference>
<sequence length="113" mass="13178">MLEPQFRGWKENTQIILGYVDLDLTLRTEQPAVLMDKSFANEKEDFDQWDRSNRMSLMIIKCGIPETFKGAVFDKVTTVKEFLAEIERRFAKSDKAETNKLLANLVSLRYKGR</sequence>
<reference evidence="1" key="1">
    <citation type="submission" date="2023-05" db="EMBL/GenBank/DDBJ databases">
        <authorList>
            <person name="Huff M."/>
        </authorList>
    </citation>
    <scope>NUCLEOTIDE SEQUENCE</scope>
</reference>
<proteinExistence type="predicted"/>
<protein>
    <submittedName>
        <fullName evidence="1">Uncharacterized protein</fullName>
    </submittedName>
</protein>
<gene>
    <name evidence="1" type="ORF">FPE_LOCUS31193</name>
</gene>
<dbReference type="EMBL" id="OU503055">
    <property type="protein sequence ID" value="CAI9783672.1"/>
    <property type="molecule type" value="Genomic_DNA"/>
</dbReference>
<evidence type="ECO:0000313" key="2">
    <source>
        <dbReference type="Proteomes" id="UP000834106"/>
    </source>
</evidence>
<keyword evidence="2" id="KW-1185">Reference proteome</keyword>
<dbReference type="AlphaFoldDB" id="A0AAD2E9D6"/>
<accession>A0AAD2E9D6</accession>